<feature type="transmembrane region" description="Helical" evidence="1">
    <location>
        <begin position="38"/>
        <end position="61"/>
    </location>
</feature>
<reference evidence="2 3" key="1">
    <citation type="submission" date="2018-12" db="EMBL/GenBank/DDBJ databases">
        <title>bacterium Hansschlegelia zhihuaiae S113.</title>
        <authorList>
            <person name="He J."/>
        </authorList>
    </citation>
    <scope>NUCLEOTIDE SEQUENCE [LARGE SCALE GENOMIC DNA]</scope>
    <source>
        <strain evidence="2 3">S 113</strain>
    </source>
</reference>
<feature type="transmembrane region" description="Helical" evidence="1">
    <location>
        <begin position="95"/>
        <end position="115"/>
    </location>
</feature>
<accession>A0A4V1KJR5</accession>
<dbReference type="EMBL" id="RYFI01000002">
    <property type="protein sequence ID" value="RXF75112.1"/>
    <property type="molecule type" value="Genomic_DNA"/>
</dbReference>
<dbReference type="InterPro" id="IPR008407">
    <property type="entry name" value="Brnchd-chn_aa_trnsp_AzlD"/>
</dbReference>
<name>A0A4V1KJR5_9HYPH</name>
<proteinExistence type="predicted"/>
<feature type="transmembrane region" description="Helical" evidence="1">
    <location>
        <begin position="67"/>
        <end position="88"/>
    </location>
</feature>
<keyword evidence="3" id="KW-1185">Reference proteome</keyword>
<protein>
    <submittedName>
        <fullName evidence="2">AzlD domain-containing protein</fullName>
    </submittedName>
</protein>
<feature type="transmembrane region" description="Helical" evidence="1">
    <location>
        <begin position="6"/>
        <end position="26"/>
    </location>
</feature>
<dbReference type="Proteomes" id="UP000289708">
    <property type="component" value="Unassembled WGS sequence"/>
</dbReference>
<dbReference type="RefSeq" id="WP_128776102.1">
    <property type="nucleotide sequence ID" value="NZ_RYFI01000002.1"/>
</dbReference>
<evidence type="ECO:0000313" key="3">
    <source>
        <dbReference type="Proteomes" id="UP000289708"/>
    </source>
</evidence>
<keyword evidence="1" id="KW-1133">Transmembrane helix</keyword>
<evidence type="ECO:0000313" key="2">
    <source>
        <dbReference type="EMBL" id="RXF75112.1"/>
    </source>
</evidence>
<dbReference type="Pfam" id="PF05437">
    <property type="entry name" value="AzlD"/>
    <property type="match status" value="1"/>
</dbReference>
<evidence type="ECO:0000256" key="1">
    <source>
        <dbReference type="SAM" id="Phobius"/>
    </source>
</evidence>
<gene>
    <name evidence="2" type="ORF">EK403_03435</name>
</gene>
<keyword evidence="1" id="KW-0812">Transmembrane</keyword>
<comment type="caution">
    <text evidence="2">The sequence shown here is derived from an EMBL/GenBank/DDBJ whole genome shotgun (WGS) entry which is preliminary data.</text>
</comment>
<sequence length="117" mass="11912">MTHYDGWFMLAAILAAFAANEVWRVVGVALSARLHEDSAVFSWVKMVATALVAGLVAKLVLNPTGGLALAPLWLRLGSVAFGVAAYALGRRSLALGVAAAAATLMVGTAVIAPGAPP</sequence>
<keyword evidence="1" id="KW-0472">Membrane</keyword>
<dbReference type="AlphaFoldDB" id="A0A4V1KJR5"/>
<organism evidence="2 3">
    <name type="scientific">Hansschlegelia zhihuaiae</name>
    <dbReference type="NCBI Taxonomy" id="405005"/>
    <lineage>
        <taxon>Bacteria</taxon>
        <taxon>Pseudomonadati</taxon>
        <taxon>Pseudomonadota</taxon>
        <taxon>Alphaproteobacteria</taxon>
        <taxon>Hyphomicrobiales</taxon>
        <taxon>Methylopilaceae</taxon>
        <taxon>Hansschlegelia</taxon>
    </lineage>
</organism>